<keyword evidence="2" id="KW-1185">Reference proteome</keyword>
<reference evidence="1 2" key="1">
    <citation type="journal article" date="2018" name="IMA Fungus">
        <title>IMA Genome-F 9: Draft genome sequence of Annulohypoxylon stygium, Aspergillus mulundensis, Berkeleyomyces basicola (syn. Thielaviopsis basicola), Ceratocystis smalleyi, two Cercospora beticola strains, Coleophoma cylindrospora, Fusarium fracticaudum, Phialophora cf. hyalina, and Morchella septimelata.</title>
        <authorList>
            <person name="Wingfield B.D."/>
            <person name="Bills G.F."/>
            <person name="Dong Y."/>
            <person name="Huang W."/>
            <person name="Nel W.J."/>
            <person name="Swalarsk-Parry B.S."/>
            <person name="Vaghefi N."/>
            <person name="Wilken P.M."/>
            <person name="An Z."/>
            <person name="de Beer Z.W."/>
            <person name="De Vos L."/>
            <person name="Chen L."/>
            <person name="Duong T.A."/>
            <person name="Gao Y."/>
            <person name="Hammerbacher A."/>
            <person name="Kikkert J.R."/>
            <person name="Li Y."/>
            <person name="Li H."/>
            <person name="Li K."/>
            <person name="Li Q."/>
            <person name="Liu X."/>
            <person name="Ma X."/>
            <person name="Naidoo K."/>
            <person name="Pethybridge S.J."/>
            <person name="Sun J."/>
            <person name="Steenkamp E.T."/>
            <person name="van der Nest M.A."/>
            <person name="van Wyk S."/>
            <person name="Wingfield M.J."/>
            <person name="Xiong C."/>
            <person name="Yue Q."/>
            <person name="Zhang X."/>
        </authorList>
    </citation>
    <scope>NUCLEOTIDE SEQUENCE [LARGE SCALE GENOMIC DNA]</scope>
    <source>
        <strain evidence="1 2">BP 5553</strain>
    </source>
</reference>
<dbReference type="GeneID" id="43596276"/>
<comment type="caution">
    <text evidence="1">The sequence shown here is derived from an EMBL/GenBank/DDBJ whole genome shotgun (WGS) entry which is preliminary data.</text>
</comment>
<evidence type="ECO:0000313" key="2">
    <source>
        <dbReference type="Proteomes" id="UP000254866"/>
    </source>
</evidence>
<dbReference type="RefSeq" id="XP_031871743.1">
    <property type="nucleotide sequence ID" value="XM_032012050.1"/>
</dbReference>
<dbReference type="AlphaFoldDB" id="A0A370TU78"/>
<evidence type="ECO:0000313" key="1">
    <source>
        <dbReference type="EMBL" id="RDL39087.1"/>
    </source>
</evidence>
<dbReference type="STRING" id="2656787.A0A370TU78"/>
<protein>
    <submittedName>
        <fullName evidence="1">Uncharacterized protein</fullName>
    </submittedName>
</protein>
<accession>A0A370TU78</accession>
<gene>
    <name evidence="1" type="ORF">BP5553_03427</name>
</gene>
<organism evidence="1 2">
    <name type="scientific">Venustampulla echinocandica</name>
    <dbReference type="NCBI Taxonomy" id="2656787"/>
    <lineage>
        <taxon>Eukaryota</taxon>
        <taxon>Fungi</taxon>
        <taxon>Dikarya</taxon>
        <taxon>Ascomycota</taxon>
        <taxon>Pezizomycotina</taxon>
        <taxon>Leotiomycetes</taxon>
        <taxon>Helotiales</taxon>
        <taxon>Pleuroascaceae</taxon>
        <taxon>Venustampulla</taxon>
    </lineage>
</organism>
<dbReference type="OrthoDB" id="3481287at2759"/>
<name>A0A370TU78_9HELO</name>
<dbReference type="Proteomes" id="UP000254866">
    <property type="component" value="Unassembled WGS sequence"/>
</dbReference>
<sequence>MVYKLVRSLMPHPLIWENICEDVAGHEYHLDRVGTVKTLAAHFTSFIAALQLPASLELPLEITSCICEYLGELTPYSAFVIIAGEASRLVTNLHSPSSREIVLERGYYLAAKTITIFEREYIQDLVCSEYSEENCQAIGIIQEVKFVTSLGGICAVKLIGSEWETDWIGKFPSTGCTWHGSIRGSVRVLRFNYNDLHCASNILSSEPYLTCQIMWDQYNFPSSFVDPESALLVCRGNPRNPSRFAKTLRRRFFRYLDLFHGDEYISGLTIYTSSSSMVGLEAHFRQTTRLLGFRVGCPQYFPMQENERVAYIWLHIDDDYSLAYNQPALDIQTTFGRTYSFGRYIHQVEILQGEWKWILLKNKGCVSGIYYENSRWPKSTKNLGITGDGSPEGPSPQPLQYHASPSYSQIAAPNHLFLSVATLNHLRRVDLCRVANRYTGMLIQYVSGTTAVLGQWHNPGVSQHSCIHDSDLLGICSVYFRMSISGKNRIVTDIGFLMNSDEAISDSDIHIFNVETHLAWWFSEFYDEIVPWTGVLLDIP</sequence>
<dbReference type="EMBL" id="NPIC01000002">
    <property type="protein sequence ID" value="RDL39087.1"/>
    <property type="molecule type" value="Genomic_DNA"/>
</dbReference>
<proteinExistence type="predicted"/>